<dbReference type="KEGG" id="clz:BIU88_07670"/>
<dbReference type="Proteomes" id="UP000095185">
    <property type="component" value="Chromosome"/>
</dbReference>
<dbReference type="AlphaFoldDB" id="A0A1D8D762"/>
<sequence length="268" mass="29549">MSLWKRIFGAGKTPAAGAEELNAAPRVDGTQDHSNSCDVRTCWKCGCKVWVNKRLRSDAKVCCMECADGIARQRGKTPDWRFPFDTTLPQAAPPGAKQQLCEWALKKLAAGMTADQIADHVEACPVCGPSMAARRKQREQGSREKVSPDDVPTMMVVGIQGRFDLNQVLSLARQNAKDLVVMGNRSPAFKDTNVLLREAPKFRRDPALVLVFEKRPNAQDPFCMDPLVIVRRAFFLEAGGNVQAETLGECAILLTMEASKRKLTVGYV</sequence>
<keyword evidence="2" id="KW-1185">Reference proteome</keyword>
<dbReference type="RefSeq" id="WP_069810142.1">
    <property type="nucleotide sequence ID" value="NZ_CP017305.1"/>
</dbReference>
<evidence type="ECO:0000313" key="2">
    <source>
        <dbReference type="Proteomes" id="UP000095185"/>
    </source>
</evidence>
<organism evidence="1 2">
    <name type="scientific">Chlorobaculum limnaeum</name>
    <dbReference type="NCBI Taxonomy" id="274537"/>
    <lineage>
        <taxon>Bacteria</taxon>
        <taxon>Pseudomonadati</taxon>
        <taxon>Chlorobiota</taxon>
        <taxon>Chlorobiia</taxon>
        <taxon>Chlorobiales</taxon>
        <taxon>Chlorobiaceae</taxon>
        <taxon>Chlorobaculum</taxon>
    </lineage>
</organism>
<gene>
    <name evidence="1" type="ORF">BIU88_07670</name>
</gene>
<protein>
    <submittedName>
        <fullName evidence="1">Uncharacterized protein</fullName>
    </submittedName>
</protein>
<name>A0A1D8D762_CHLLM</name>
<reference evidence="1" key="1">
    <citation type="submission" date="2016-09" db="EMBL/GenBank/DDBJ databases">
        <title>Genome sequence of Chlorobaculum limnaeum.</title>
        <authorList>
            <person name="Liu Z."/>
            <person name="Tank M."/>
            <person name="Bryant D.A."/>
        </authorList>
    </citation>
    <scope>NUCLEOTIDE SEQUENCE [LARGE SCALE GENOMIC DNA]</scope>
    <source>
        <strain evidence="1">DSM 1677</strain>
    </source>
</reference>
<proteinExistence type="predicted"/>
<evidence type="ECO:0000313" key="1">
    <source>
        <dbReference type="EMBL" id="AOS84028.1"/>
    </source>
</evidence>
<accession>A0A1D8D762</accession>
<dbReference type="EMBL" id="CP017305">
    <property type="protein sequence ID" value="AOS84028.1"/>
    <property type="molecule type" value="Genomic_DNA"/>
</dbReference>